<dbReference type="GO" id="GO:0046872">
    <property type="term" value="F:metal ion binding"/>
    <property type="evidence" value="ECO:0007669"/>
    <property type="project" value="UniProtKB-KW"/>
</dbReference>
<keyword evidence="4" id="KW-0540">Nuclease</keyword>
<evidence type="ECO:0000313" key="4">
    <source>
        <dbReference type="EMBL" id="KAF4130683.1"/>
    </source>
</evidence>
<feature type="domain" description="DDE Tnp4" evidence="3">
    <location>
        <begin position="164"/>
        <end position="301"/>
    </location>
</feature>
<gene>
    <name evidence="4" type="ORF">GN958_ATG20137</name>
</gene>
<dbReference type="PANTHER" id="PTHR34615:SF1">
    <property type="entry name" value="PX DOMAIN-CONTAINING PROTEIN"/>
    <property type="match status" value="1"/>
</dbReference>
<accession>A0A8S9TRT1</accession>
<evidence type="ECO:0000313" key="5">
    <source>
        <dbReference type="Proteomes" id="UP000704712"/>
    </source>
</evidence>
<sequence length="319" mass="36706">MENALLLSLSTTNVDALQLLYLARGVPPERPFIPAIRFKLDIQSDVNCKSDFRFDRATIYALTLHFALPEYVVTRNRDKVHCTEALCILLYRLSYPRRNLDLSSKFGRAEGPISRIFSHMIVYLYDRYNTLIYFHKSLCRRSIATYASAVEARSAPMPNVFGFIDGTKIAISRTSSRRGHRENLQKQVYSGHKRVHCLTYQSVVVPDGLAIHFWGPIEGKRHDVTLLYESKLVKFFETQDDIFRGYALYGDPAYPIQQYIVSGYKGASLSALEKILNARMSSVRESVEWKFAHLKSYWAFIDYKNFGLVPPPFAEYLKA</sequence>
<reference evidence="4" key="1">
    <citation type="submission" date="2020-03" db="EMBL/GenBank/DDBJ databases">
        <title>Hybrid Assembly of Korean Phytophthora infestans isolates.</title>
        <authorList>
            <person name="Prokchorchik M."/>
            <person name="Lee Y."/>
            <person name="Seo J."/>
            <person name="Cho J.-H."/>
            <person name="Park Y.-E."/>
            <person name="Jang D.-C."/>
            <person name="Im J.-S."/>
            <person name="Choi J.-G."/>
            <person name="Park H.-J."/>
            <person name="Lee G.-B."/>
            <person name="Lee Y.-G."/>
            <person name="Hong S.-Y."/>
            <person name="Cho K."/>
            <person name="Sohn K.H."/>
        </authorList>
    </citation>
    <scope>NUCLEOTIDE SEQUENCE</scope>
    <source>
        <strain evidence="4">KR_2_A2</strain>
    </source>
</reference>
<dbReference type="Proteomes" id="UP000704712">
    <property type="component" value="Unassembled WGS sequence"/>
</dbReference>
<evidence type="ECO:0000256" key="1">
    <source>
        <dbReference type="ARBA" id="ARBA00001968"/>
    </source>
</evidence>
<dbReference type="Pfam" id="PF13359">
    <property type="entry name" value="DDE_Tnp_4"/>
    <property type="match status" value="1"/>
</dbReference>
<dbReference type="PANTHER" id="PTHR34615">
    <property type="entry name" value="PX DOMAIN-CONTAINING PROTEIN"/>
    <property type="match status" value="1"/>
</dbReference>
<dbReference type="GO" id="GO:0004519">
    <property type="term" value="F:endonuclease activity"/>
    <property type="evidence" value="ECO:0007669"/>
    <property type="project" value="UniProtKB-KW"/>
</dbReference>
<name>A0A8S9TRT1_PHYIN</name>
<evidence type="ECO:0000256" key="2">
    <source>
        <dbReference type="ARBA" id="ARBA00022723"/>
    </source>
</evidence>
<dbReference type="InterPro" id="IPR027806">
    <property type="entry name" value="HARBI1_dom"/>
</dbReference>
<comment type="cofactor">
    <cofactor evidence="1">
        <name>a divalent metal cation</name>
        <dbReference type="ChEBI" id="CHEBI:60240"/>
    </cofactor>
</comment>
<dbReference type="EMBL" id="JAACNO010002811">
    <property type="protein sequence ID" value="KAF4130683.1"/>
    <property type="molecule type" value="Genomic_DNA"/>
</dbReference>
<keyword evidence="2" id="KW-0479">Metal-binding</keyword>
<keyword evidence="4" id="KW-0255">Endonuclease</keyword>
<proteinExistence type="predicted"/>
<organism evidence="4 5">
    <name type="scientific">Phytophthora infestans</name>
    <name type="common">Potato late blight agent</name>
    <name type="synonym">Botrytis infestans</name>
    <dbReference type="NCBI Taxonomy" id="4787"/>
    <lineage>
        <taxon>Eukaryota</taxon>
        <taxon>Sar</taxon>
        <taxon>Stramenopiles</taxon>
        <taxon>Oomycota</taxon>
        <taxon>Peronosporomycetes</taxon>
        <taxon>Peronosporales</taxon>
        <taxon>Peronosporaceae</taxon>
        <taxon>Phytophthora</taxon>
    </lineage>
</organism>
<evidence type="ECO:0000259" key="3">
    <source>
        <dbReference type="Pfam" id="PF13359"/>
    </source>
</evidence>
<keyword evidence="4" id="KW-0378">Hydrolase</keyword>
<comment type="caution">
    <text evidence="4">The sequence shown here is derived from an EMBL/GenBank/DDBJ whole genome shotgun (WGS) entry which is preliminary data.</text>
</comment>
<protein>
    <submittedName>
        <fullName evidence="4">DDE superfamily endonuclease</fullName>
    </submittedName>
</protein>
<dbReference type="AlphaFoldDB" id="A0A8S9TRT1"/>